<comment type="caution">
    <text evidence="7">The sequence shown here is derived from an EMBL/GenBank/DDBJ whole genome shotgun (WGS) entry which is preliminary data.</text>
</comment>
<dbReference type="PANTHER" id="PTHR30086:SF20">
    <property type="entry name" value="ARGININE EXPORTER PROTEIN ARGO-RELATED"/>
    <property type="match status" value="1"/>
</dbReference>
<keyword evidence="8" id="KW-1185">Reference proteome</keyword>
<feature type="transmembrane region" description="Helical" evidence="6">
    <location>
        <begin position="73"/>
        <end position="99"/>
    </location>
</feature>
<dbReference type="GO" id="GO:0015171">
    <property type="term" value="F:amino acid transmembrane transporter activity"/>
    <property type="evidence" value="ECO:0007669"/>
    <property type="project" value="TreeGrafter"/>
</dbReference>
<dbReference type="Pfam" id="PF01810">
    <property type="entry name" value="LysE"/>
    <property type="match status" value="1"/>
</dbReference>
<feature type="transmembrane region" description="Helical" evidence="6">
    <location>
        <begin position="31"/>
        <end position="52"/>
    </location>
</feature>
<keyword evidence="3 6" id="KW-0812">Transmembrane</keyword>
<dbReference type="GO" id="GO:0005886">
    <property type="term" value="C:plasma membrane"/>
    <property type="evidence" value="ECO:0007669"/>
    <property type="project" value="UniProtKB-SubCell"/>
</dbReference>
<evidence type="ECO:0000256" key="4">
    <source>
        <dbReference type="ARBA" id="ARBA00022989"/>
    </source>
</evidence>
<keyword evidence="4 6" id="KW-1133">Transmembrane helix</keyword>
<organism evidence="7 8">
    <name type="scientific">Halovibrio variabilis</name>
    <dbReference type="NCBI Taxonomy" id="31910"/>
    <lineage>
        <taxon>Bacteria</taxon>
        <taxon>Pseudomonadati</taxon>
        <taxon>Pseudomonadota</taxon>
        <taxon>Gammaproteobacteria</taxon>
        <taxon>Oceanospirillales</taxon>
        <taxon>Halomonadaceae</taxon>
        <taxon>Halovibrio</taxon>
    </lineage>
</organism>
<evidence type="ECO:0008006" key="9">
    <source>
        <dbReference type="Google" id="ProtNLM"/>
    </source>
</evidence>
<accession>A0A511UPU4</accession>
<comment type="subcellular location">
    <subcellularLocation>
        <location evidence="1">Cell membrane</location>
        <topology evidence="1">Multi-pass membrane protein</topology>
    </subcellularLocation>
</comment>
<dbReference type="PANTHER" id="PTHR30086">
    <property type="entry name" value="ARGININE EXPORTER PROTEIN ARGO"/>
    <property type="match status" value="1"/>
</dbReference>
<evidence type="ECO:0000313" key="8">
    <source>
        <dbReference type="Proteomes" id="UP000321303"/>
    </source>
</evidence>
<protein>
    <recommendedName>
        <fullName evidence="9">Lysine transporter LysE</fullName>
    </recommendedName>
</protein>
<gene>
    <name evidence="7" type="ORF">HVA01_22600</name>
</gene>
<evidence type="ECO:0000313" key="7">
    <source>
        <dbReference type="EMBL" id="GEN28614.1"/>
    </source>
</evidence>
<evidence type="ECO:0000256" key="3">
    <source>
        <dbReference type="ARBA" id="ARBA00022692"/>
    </source>
</evidence>
<evidence type="ECO:0000256" key="5">
    <source>
        <dbReference type="ARBA" id="ARBA00023136"/>
    </source>
</evidence>
<proteinExistence type="predicted"/>
<dbReference type="EMBL" id="BJXV01000012">
    <property type="protein sequence ID" value="GEN28614.1"/>
    <property type="molecule type" value="Genomic_DNA"/>
</dbReference>
<evidence type="ECO:0000256" key="2">
    <source>
        <dbReference type="ARBA" id="ARBA00022475"/>
    </source>
</evidence>
<feature type="transmembrane region" description="Helical" evidence="6">
    <location>
        <begin position="105"/>
        <end position="131"/>
    </location>
</feature>
<evidence type="ECO:0000256" key="1">
    <source>
        <dbReference type="ARBA" id="ARBA00004651"/>
    </source>
</evidence>
<dbReference type="Proteomes" id="UP000321303">
    <property type="component" value="Unassembled WGS sequence"/>
</dbReference>
<sequence>MTAAGDLTANLIQMVVATAGLTYLVQSNEELVTIIKWVGVFYLLYMGTMSLVKAKPLHIQPGRQYERRSKSSLYWQGFVVSAVNPKAVIFFAALFPQFIDSSNSVVLQFAVLSATYLILDGLFLVAYALLASRLALWLTKNNVMLRWAPGLLLIVVAIALAMRTV</sequence>
<feature type="transmembrane region" description="Helical" evidence="6">
    <location>
        <begin position="143"/>
        <end position="162"/>
    </location>
</feature>
<keyword evidence="2" id="KW-1003">Cell membrane</keyword>
<feature type="transmembrane region" description="Helical" evidence="6">
    <location>
        <begin position="7"/>
        <end position="25"/>
    </location>
</feature>
<keyword evidence="5 6" id="KW-0472">Membrane</keyword>
<evidence type="ECO:0000256" key="6">
    <source>
        <dbReference type="SAM" id="Phobius"/>
    </source>
</evidence>
<name>A0A511UPU4_9GAMM</name>
<dbReference type="AlphaFoldDB" id="A0A511UPU4"/>
<reference evidence="7 8" key="1">
    <citation type="submission" date="2019-07" db="EMBL/GenBank/DDBJ databases">
        <title>Whole genome shotgun sequence of Halomonas variabilis NBRC 102410.</title>
        <authorList>
            <person name="Hosoyama A."/>
            <person name="Uohara A."/>
            <person name="Ohji S."/>
            <person name="Ichikawa N."/>
        </authorList>
    </citation>
    <scope>NUCLEOTIDE SEQUENCE [LARGE SCALE GENOMIC DNA]</scope>
    <source>
        <strain evidence="7 8">NBRC 102410</strain>
    </source>
</reference>
<dbReference type="InterPro" id="IPR001123">
    <property type="entry name" value="LeuE-type"/>
</dbReference>